<evidence type="ECO:0000256" key="2">
    <source>
        <dbReference type="ARBA" id="ARBA00022475"/>
    </source>
</evidence>
<evidence type="ECO:0000313" key="9">
    <source>
        <dbReference type="Proteomes" id="UP001497533"/>
    </source>
</evidence>
<dbReference type="Pfam" id="PF13491">
    <property type="entry name" value="FtsK_4TM"/>
    <property type="match status" value="1"/>
</dbReference>
<comment type="subcellular location">
    <subcellularLocation>
        <location evidence="1">Cell membrane</location>
        <topology evidence="1">Multi-pass membrane protein</topology>
    </subcellularLocation>
</comment>
<evidence type="ECO:0000313" key="8">
    <source>
        <dbReference type="EMBL" id="CAL1329194.1"/>
    </source>
</evidence>
<evidence type="ECO:0000259" key="7">
    <source>
        <dbReference type="Pfam" id="PF13491"/>
    </source>
</evidence>
<protein>
    <submittedName>
        <fullName evidence="8">DNA translocase FtsK, partial</fullName>
    </submittedName>
</protein>
<proteinExistence type="predicted"/>
<evidence type="ECO:0000256" key="4">
    <source>
        <dbReference type="ARBA" id="ARBA00022989"/>
    </source>
</evidence>
<evidence type="ECO:0000256" key="5">
    <source>
        <dbReference type="ARBA" id="ARBA00023136"/>
    </source>
</evidence>
<dbReference type="RefSeq" id="WP_341765238.1">
    <property type="nucleotide sequence ID" value="NZ_OZ034688.1"/>
</dbReference>
<sequence length="172" mass="19841">MQSVKKNFSIKSFLFLILSLIYIISIFFVVSLLSFNSSDKSWSQASNSDIVNNLCGSLGAWVADIFFSFFGIIAFTFSPLLIFIFLNIYKKLKKNGFIDFFYLVKTLVYIIIFIITSCGLISLIFNDFKTFHYGGIIGDILINILLIYFDLLKIILILLFFFIISIIQLFYL</sequence>
<keyword evidence="2" id="KW-1003">Cell membrane</keyword>
<evidence type="ECO:0000256" key="1">
    <source>
        <dbReference type="ARBA" id="ARBA00004651"/>
    </source>
</evidence>
<evidence type="ECO:0000256" key="6">
    <source>
        <dbReference type="SAM" id="Phobius"/>
    </source>
</evidence>
<dbReference type="InterPro" id="IPR025199">
    <property type="entry name" value="FtsK_4TM"/>
</dbReference>
<keyword evidence="3 6" id="KW-0812">Transmembrane</keyword>
<feature type="transmembrane region" description="Helical" evidence="6">
    <location>
        <begin position="100"/>
        <end position="125"/>
    </location>
</feature>
<organism evidence="8 9">
    <name type="scientific">Candidatus Providencia siddallii</name>
    <dbReference type="NCBI Taxonomy" id="1715285"/>
    <lineage>
        <taxon>Bacteria</taxon>
        <taxon>Pseudomonadati</taxon>
        <taxon>Pseudomonadota</taxon>
        <taxon>Gammaproteobacteria</taxon>
        <taxon>Enterobacterales</taxon>
        <taxon>Morganellaceae</taxon>
        <taxon>Providencia</taxon>
    </lineage>
</organism>
<reference evidence="8" key="1">
    <citation type="submission" date="2024-04" db="EMBL/GenBank/DDBJ databases">
        <authorList>
            <person name="Manzano-Marin A."/>
            <person name="Manzano-Marin A."/>
            <person name="Alejandro Manzano Marin A."/>
        </authorList>
    </citation>
    <scope>NUCLEOTIDE SEQUENCE [LARGE SCALE GENOMIC DNA]</scope>
    <source>
        <strain evidence="8">TABTEA</strain>
    </source>
</reference>
<keyword evidence="9" id="KW-1185">Reference proteome</keyword>
<keyword evidence="5 6" id="KW-0472">Membrane</keyword>
<name>A0ABM9NNZ9_9GAMM</name>
<gene>
    <name evidence="8" type="primary">ftsK</name>
    <name evidence="8" type="ORF">PRHACTZTBTEA_270</name>
</gene>
<accession>A0ABM9NNZ9</accession>
<feature type="transmembrane region" description="Helical" evidence="6">
    <location>
        <begin position="12"/>
        <end position="35"/>
    </location>
</feature>
<keyword evidence="4 6" id="KW-1133">Transmembrane helix</keyword>
<feature type="domain" description="DNA translocase FtsK 4TM region" evidence="7">
    <location>
        <begin position="19"/>
        <end position="170"/>
    </location>
</feature>
<evidence type="ECO:0000256" key="3">
    <source>
        <dbReference type="ARBA" id="ARBA00022692"/>
    </source>
</evidence>
<feature type="transmembrane region" description="Helical" evidence="6">
    <location>
        <begin position="154"/>
        <end position="171"/>
    </location>
</feature>
<feature type="transmembrane region" description="Helical" evidence="6">
    <location>
        <begin position="65"/>
        <end position="88"/>
    </location>
</feature>
<dbReference type="EMBL" id="OZ034688">
    <property type="protein sequence ID" value="CAL1329194.1"/>
    <property type="molecule type" value="Genomic_DNA"/>
</dbReference>
<dbReference type="Proteomes" id="UP001497533">
    <property type="component" value="Chromosome"/>
</dbReference>